<dbReference type="Proteomes" id="UP000268007">
    <property type="component" value="Unassembled WGS sequence"/>
</dbReference>
<dbReference type="AlphaFoldDB" id="A0A495ITX4"/>
<comment type="caution">
    <text evidence="3">The sequence shown here is derived from an EMBL/GenBank/DDBJ whole genome shotgun (WGS) entry which is preliminary data.</text>
</comment>
<dbReference type="OrthoDB" id="792964at2"/>
<dbReference type="RefSeq" id="WP_147425534.1">
    <property type="nucleotide sequence ID" value="NZ_RBKU01000001.1"/>
</dbReference>
<proteinExistence type="predicted"/>
<keyword evidence="2" id="KW-0472">Membrane</keyword>
<evidence type="ECO:0000313" key="3">
    <source>
        <dbReference type="EMBL" id="RKR79983.1"/>
    </source>
</evidence>
<protein>
    <submittedName>
        <fullName evidence="3">Uncharacterized protein</fullName>
    </submittedName>
</protein>
<sequence>MLHTISWPQFLITASVLAGLWCLAVAVLYYRGELENLFKGKPKEDERAWQEEMENEPDGLMGQAREPEGMETVGMQDLHFGPENKDEALGLVPDVLEELKYIFYQLEQTGGGKDGFLELFSAVADKYAQVSNKAAINDYIRENVAFDISDAELEVLCA</sequence>
<reference evidence="3 4" key="1">
    <citation type="submission" date="2018-10" db="EMBL/GenBank/DDBJ databases">
        <title>Genomic Encyclopedia of Archaeal and Bacterial Type Strains, Phase II (KMG-II): from individual species to whole genera.</title>
        <authorList>
            <person name="Goeker M."/>
        </authorList>
    </citation>
    <scope>NUCLEOTIDE SEQUENCE [LARGE SCALE GENOMIC DNA]</scope>
    <source>
        <strain evidence="3 4">DSM 18602</strain>
    </source>
</reference>
<keyword evidence="2" id="KW-1133">Transmembrane helix</keyword>
<feature type="transmembrane region" description="Helical" evidence="2">
    <location>
        <begin position="6"/>
        <end position="30"/>
    </location>
</feature>
<organism evidence="3 4">
    <name type="scientific">Mucilaginibacter gracilis</name>
    <dbReference type="NCBI Taxonomy" id="423350"/>
    <lineage>
        <taxon>Bacteria</taxon>
        <taxon>Pseudomonadati</taxon>
        <taxon>Bacteroidota</taxon>
        <taxon>Sphingobacteriia</taxon>
        <taxon>Sphingobacteriales</taxon>
        <taxon>Sphingobacteriaceae</taxon>
        <taxon>Mucilaginibacter</taxon>
    </lineage>
</organism>
<evidence type="ECO:0000256" key="1">
    <source>
        <dbReference type="SAM" id="MobiDB-lite"/>
    </source>
</evidence>
<evidence type="ECO:0000313" key="4">
    <source>
        <dbReference type="Proteomes" id="UP000268007"/>
    </source>
</evidence>
<feature type="region of interest" description="Disordered" evidence="1">
    <location>
        <begin position="43"/>
        <end position="64"/>
    </location>
</feature>
<name>A0A495ITX4_9SPHI</name>
<dbReference type="EMBL" id="RBKU01000001">
    <property type="protein sequence ID" value="RKR79983.1"/>
    <property type="molecule type" value="Genomic_DNA"/>
</dbReference>
<keyword evidence="2" id="KW-0812">Transmembrane</keyword>
<gene>
    <name evidence="3" type="ORF">BDD43_0070</name>
</gene>
<evidence type="ECO:0000256" key="2">
    <source>
        <dbReference type="SAM" id="Phobius"/>
    </source>
</evidence>
<keyword evidence="4" id="KW-1185">Reference proteome</keyword>
<accession>A0A495ITX4</accession>